<dbReference type="SMART" id="SM00335">
    <property type="entry name" value="ANX"/>
    <property type="match status" value="3"/>
</dbReference>
<evidence type="ECO:0000256" key="2">
    <source>
        <dbReference type="ARBA" id="ARBA00022737"/>
    </source>
</evidence>
<evidence type="ECO:0000313" key="8">
    <source>
        <dbReference type="Proteomes" id="UP001341840"/>
    </source>
</evidence>
<proteinExistence type="inferred from homology"/>
<dbReference type="EMBL" id="JASCZI010000108">
    <property type="protein sequence ID" value="MED6108826.1"/>
    <property type="molecule type" value="Genomic_DNA"/>
</dbReference>
<dbReference type="SUPFAM" id="SSF47874">
    <property type="entry name" value="Annexin"/>
    <property type="match status" value="1"/>
</dbReference>
<gene>
    <name evidence="7" type="ORF">PIB30_027780</name>
</gene>
<dbReference type="PRINTS" id="PR00196">
    <property type="entry name" value="ANNEXIN"/>
</dbReference>
<name>A0ABU6QAC3_9FABA</name>
<reference evidence="7 8" key="1">
    <citation type="journal article" date="2023" name="Plants (Basel)">
        <title>Bridging the Gap: Combining Genomics and Transcriptomics Approaches to Understand Stylosanthes scabra, an Orphan Legume from the Brazilian Caatinga.</title>
        <authorList>
            <person name="Ferreira-Neto J.R.C."/>
            <person name="da Silva M.D."/>
            <person name="Binneck E."/>
            <person name="de Melo N.F."/>
            <person name="da Silva R.H."/>
            <person name="de Melo A.L.T.M."/>
            <person name="Pandolfi V."/>
            <person name="Bustamante F.O."/>
            <person name="Brasileiro-Vidal A.C."/>
            <person name="Benko-Iseppon A.M."/>
        </authorList>
    </citation>
    <scope>NUCLEOTIDE SEQUENCE [LARGE SCALE GENOMIC DNA]</scope>
    <source>
        <tissue evidence="7">Leaves</tissue>
    </source>
</reference>
<dbReference type="PROSITE" id="PS00223">
    <property type="entry name" value="ANNEXIN_1"/>
    <property type="match status" value="1"/>
</dbReference>
<dbReference type="PANTHER" id="PTHR10502:SF228">
    <property type="entry name" value="ANNEXIN"/>
    <property type="match status" value="1"/>
</dbReference>
<comment type="domain">
    <text evidence="6">A pair of annexin repeats may form one binding site for calcium and phospholipid.</text>
</comment>
<evidence type="ECO:0000256" key="6">
    <source>
        <dbReference type="RuleBase" id="RU003540"/>
    </source>
</evidence>
<keyword evidence="8" id="KW-1185">Reference proteome</keyword>
<evidence type="ECO:0000256" key="5">
    <source>
        <dbReference type="ARBA" id="ARBA00023302"/>
    </source>
</evidence>
<sequence length="240" mass="28101">MYRWILEPEERYCLLANVAMKNCNKDFHVIVEIGCVLRPQELLAVRRAYHNRYKRSLEEDVASHCNGYLRHAMQLLVGLVSSYRYGGDEINERLAKTEADILHEFVKEKKGNHKEVIRILTTRSMTQLVATFNRYRDEHGTSISKKLLDESSDEFHKAVHVAIRCFYDHKKYCEKVLRNAIKRIGSDEDGITRVFVTRAEKDLKHIKDLYYKKNSVHLEDAISKEISGDYKRLLLTLLGK</sequence>
<accession>A0ABU6QAC3</accession>
<evidence type="ECO:0000256" key="3">
    <source>
        <dbReference type="ARBA" id="ARBA00022837"/>
    </source>
</evidence>
<dbReference type="Proteomes" id="UP001341840">
    <property type="component" value="Unassembled WGS sequence"/>
</dbReference>
<keyword evidence="5 6" id="KW-0111">Calcium/phospholipid-binding</keyword>
<comment type="caution">
    <text evidence="7">The sequence shown here is derived from an EMBL/GenBank/DDBJ whole genome shotgun (WGS) entry which is preliminary data.</text>
</comment>
<evidence type="ECO:0000256" key="1">
    <source>
        <dbReference type="ARBA" id="ARBA00022723"/>
    </source>
</evidence>
<evidence type="ECO:0000256" key="4">
    <source>
        <dbReference type="ARBA" id="ARBA00023216"/>
    </source>
</evidence>
<keyword evidence="1" id="KW-0479">Metal-binding</keyword>
<dbReference type="InterPro" id="IPR001464">
    <property type="entry name" value="Annexin"/>
</dbReference>
<dbReference type="PANTHER" id="PTHR10502">
    <property type="entry name" value="ANNEXIN"/>
    <property type="match status" value="1"/>
</dbReference>
<dbReference type="InterPro" id="IPR037104">
    <property type="entry name" value="Annexin_sf"/>
</dbReference>
<dbReference type="PROSITE" id="PS51897">
    <property type="entry name" value="ANNEXIN_2"/>
    <property type="match status" value="2"/>
</dbReference>
<dbReference type="InterPro" id="IPR018502">
    <property type="entry name" value="Annexin_repeat"/>
</dbReference>
<keyword evidence="4 6" id="KW-0041">Annexin</keyword>
<dbReference type="InterPro" id="IPR009118">
    <property type="entry name" value="AnnexinD_plant"/>
</dbReference>
<protein>
    <recommendedName>
        <fullName evidence="6">Annexin</fullName>
    </recommendedName>
</protein>
<comment type="similarity">
    <text evidence="6">Belongs to the annexin family.</text>
</comment>
<dbReference type="Gene3D" id="1.10.220.10">
    <property type="entry name" value="Annexin"/>
    <property type="match status" value="3"/>
</dbReference>
<dbReference type="Pfam" id="PF00191">
    <property type="entry name" value="Annexin"/>
    <property type="match status" value="3"/>
</dbReference>
<keyword evidence="2 6" id="KW-0677">Repeat</keyword>
<dbReference type="PRINTS" id="PR01814">
    <property type="entry name" value="ANNEXINPLANT"/>
</dbReference>
<organism evidence="7 8">
    <name type="scientific">Stylosanthes scabra</name>
    <dbReference type="NCBI Taxonomy" id="79078"/>
    <lineage>
        <taxon>Eukaryota</taxon>
        <taxon>Viridiplantae</taxon>
        <taxon>Streptophyta</taxon>
        <taxon>Embryophyta</taxon>
        <taxon>Tracheophyta</taxon>
        <taxon>Spermatophyta</taxon>
        <taxon>Magnoliopsida</taxon>
        <taxon>eudicotyledons</taxon>
        <taxon>Gunneridae</taxon>
        <taxon>Pentapetalae</taxon>
        <taxon>rosids</taxon>
        <taxon>fabids</taxon>
        <taxon>Fabales</taxon>
        <taxon>Fabaceae</taxon>
        <taxon>Papilionoideae</taxon>
        <taxon>50 kb inversion clade</taxon>
        <taxon>dalbergioids sensu lato</taxon>
        <taxon>Dalbergieae</taxon>
        <taxon>Pterocarpus clade</taxon>
        <taxon>Stylosanthes</taxon>
    </lineage>
</organism>
<dbReference type="InterPro" id="IPR018252">
    <property type="entry name" value="Annexin_repeat_CS"/>
</dbReference>
<evidence type="ECO:0000313" key="7">
    <source>
        <dbReference type="EMBL" id="MED6108826.1"/>
    </source>
</evidence>
<keyword evidence="3 6" id="KW-0106">Calcium</keyword>